<evidence type="ECO:0000313" key="2">
    <source>
        <dbReference type="EMBL" id="GAX24762.1"/>
    </source>
</evidence>
<feature type="compositionally biased region" description="Acidic residues" evidence="1">
    <location>
        <begin position="115"/>
        <end position="136"/>
    </location>
</feature>
<reference evidence="2 3" key="1">
    <citation type="journal article" date="2015" name="Plant Cell">
        <title>Oil accumulation by the oleaginous diatom Fistulifera solaris as revealed by the genome and transcriptome.</title>
        <authorList>
            <person name="Tanaka T."/>
            <person name="Maeda Y."/>
            <person name="Veluchamy A."/>
            <person name="Tanaka M."/>
            <person name="Abida H."/>
            <person name="Marechal E."/>
            <person name="Bowler C."/>
            <person name="Muto M."/>
            <person name="Sunaga Y."/>
            <person name="Tanaka M."/>
            <person name="Yoshino T."/>
            <person name="Taniguchi T."/>
            <person name="Fukuda Y."/>
            <person name="Nemoto M."/>
            <person name="Matsumoto M."/>
            <person name="Wong P.S."/>
            <person name="Aburatani S."/>
            <person name="Fujibuchi W."/>
        </authorList>
    </citation>
    <scope>NUCLEOTIDE SEQUENCE [LARGE SCALE GENOMIC DNA]</scope>
    <source>
        <strain evidence="2 3">JPCC DA0580</strain>
    </source>
</reference>
<evidence type="ECO:0000313" key="3">
    <source>
        <dbReference type="Proteomes" id="UP000198406"/>
    </source>
</evidence>
<accession>A0A1Z5KF95</accession>
<feature type="compositionally biased region" description="Low complexity" evidence="1">
    <location>
        <begin position="221"/>
        <end position="231"/>
    </location>
</feature>
<gene>
    <name evidence="2" type="ORF">FisN_4Hh320</name>
</gene>
<sequence>MVWCCDPLEPILSDFETIQVDEFDKQSVVATVPSSELIVSVTIPPGVNENDTLTVRSPDGNETVTAIVPMGLSEGDTFLVRFPSNTSTSLPIADGVRPERVQPELQGNNNTISNEETEAEQLNDLPSDEGSLEEDEKATGSTEEQFFGEEKPLGCTQKLLLVHVPEGVRPGSTIHVEIPGEFRTVAAKIPAGVTSFHVAYTPTITQKEESQSPYIPHHVPQRASPPQQAPSTLVNNKSTPSGQKLLLVQIPPGATAGTTLHVSVPDEPGRILAAKVPLGCISEFHVAYEARPATQSRSMLAPASAYNPDQSLLPVSLQRQGGEMKEGLQP</sequence>
<proteinExistence type="predicted"/>
<keyword evidence="3" id="KW-1185">Reference proteome</keyword>
<evidence type="ECO:0000256" key="1">
    <source>
        <dbReference type="SAM" id="MobiDB-lite"/>
    </source>
</evidence>
<organism evidence="2 3">
    <name type="scientific">Fistulifera solaris</name>
    <name type="common">Oleaginous diatom</name>
    <dbReference type="NCBI Taxonomy" id="1519565"/>
    <lineage>
        <taxon>Eukaryota</taxon>
        <taxon>Sar</taxon>
        <taxon>Stramenopiles</taxon>
        <taxon>Ochrophyta</taxon>
        <taxon>Bacillariophyta</taxon>
        <taxon>Bacillariophyceae</taxon>
        <taxon>Bacillariophycidae</taxon>
        <taxon>Naviculales</taxon>
        <taxon>Naviculaceae</taxon>
        <taxon>Fistulifera</taxon>
    </lineage>
</organism>
<feature type="compositionally biased region" description="Polar residues" evidence="1">
    <location>
        <begin position="105"/>
        <end position="114"/>
    </location>
</feature>
<comment type="caution">
    <text evidence="2">The sequence shown here is derived from an EMBL/GenBank/DDBJ whole genome shotgun (WGS) entry which is preliminary data.</text>
</comment>
<dbReference type="AlphaFoldDB" id="A0A1Z5KF95"/>
<dbReference type="OrthoDB" id="49298at2759"/>
<name>A0A1Z5KF95_FISSO</name>
<protein>
    <submittedName>
        <fullName evidence="2">Uncharacterized protein</fullName>
    </submittedName>
</protein>
<dbReference type="EMBL" id="BDSP01000213">
    <property type="protein sequence ID" value="GAX24762.1"/>
    <property type="molecule type" value="Genomic_DNA"/>
</dbReference>
<feature type="region of interest" description="Disordered" evidence="1">
    <location>
        <begin position="207"/>
        <end position="238"/>
    </location>
</feature>
<dbReference type="InParanoid" id="A0A1Z5KF95"/>
<feature type="region of interest" description="Disordered" evidence="1">
    <location>
        <begin position="90"/>
        <end position="146"/>
    </location>
</feature>
<dbReference type="Proteomes" id="UP000198406">
    <property type="component" value="Unassembled WGS sequence"/>
</dbReference>